<reference evidence="2" key="1">
    <citation type="journal article" date="2020" name="J Insects Food Feed">
        <title>The yellow mealworm (Tenebrio molitor) genome: a resource for the emerging insects as food and feed industry.</title>
        <authorList>
            <person name="Eriksson T."/>
            <person name="Andere A."/>
            <person name="Kelstrup H."/>
            <person name="Emery V."/>
            <person name="Picard C."/>
        </authorList>
    </citation>
    <scope>NUCLEOTIDE SEQUENCE</scope>
    <source>
        <strain evidence="2">Stoneville</strain>
        <tissue evidence="2">Whole head</tissue>
    </source>
</reference>
<accession>A0A8J6LG92</accession>
<gene>
    <name evidence="2" type="ORF">GEV33_010940</name>
</gene>
<evidence type="ECO:0000256" key="1">
    <source>
        <dbReference type="SAM" id="MobiDB-lite"/>
    </source>
</evidence>
<feature type="region of interest" description="Disordered" evidence="1">
    <location>
        <begin position="439"/>
        <end position="483"/>
    </location>
</feature>
<organism evidence="2 3">
    <name type="scientific">Tenebrio molitor</name>
    <name type="common">Yellow mealworm beetle</name>
    <dbReference type="NCBI Taxonomy" id="7067"/>
    <lineage>
        <taxon>Eukaryota</taxon>
        <taxon>Metazoa</taxon>
        <taxon>Ecdysozoa</taxon>
        <taxon>Arthropoda</taxon>
        <taxon>Hexapoda</taxon>
        <taxon>Insecta</taxon>
        <taxon>Pterygota</taxon>
        <taxon>Neoptera</taxon>
        <taxon>Endopterygota</taxon>
        <taxon>Coleoptera</taxon>
        <taxon>Polyphaga</taxon>
        <taxon>Cucujiformia</taxon>
        <taxon>Tenebrionidae</taxon>
        <taxon>Tenebrio</taxon>
    </lineage>
</organism>
<proteinExistence type="predicted"/>
<evidence type="ECO:0000313" key="2">
    <source>
        <dbReference type="EMBL" id="KAH0811851.1"/>
    </source>
</evidence>
<reference evidence="2" key="2">
    <citation type="submission" date="2021-08" db="EMBL/GenBank/DDBJ databases">
        <authorList>
            <person name="Eriksson T."/>
        </authorList>
    </citation>
    <scope>NUCLEOTIDE SEQUENCE</scope>
    <source>
        <strain evidence="2">Stoneville</strain>
        <tissue evidence="2">Whole head</tissue>
    </source>
</reference>
<keyword evidence="3" id="KW-1185">Reference proteome</keyword>
<comment type="caution">
    <text evidence="2">The sequence shown here is derived from an EMBL/GenBank/DDBJ whole genome shotgun (WGS) entry which is preliminary data.</text>
</comment>
<dbReference type="AlphaFoldDB" id="A0A8J6LG92"/>
<dbReference type="EMBL" id="JABDTM020026502">
    <property type="protein sequence ID" value="KAH0811851.1"/>
    <property type="molecule type" value="Genomic_DNA"/>
</dbReference>
<dbReference type="Proteomes" id="UP000719412">
    <property type="component" value="Unassembled WGS sequence"/>
</dbReference>
<feature type="region of interest" description="Disordered" evidence="1">
    <location>
        <begin position="40"/>
        <end position="67"/>
    </location>
</feature>
<protein>
    <submittedName>
        <fullName evidence="2">Uncharacterized protein</fullName>
    </submittedName>
</protein>
<sequence>MLDDRLDCDGKWVRDVQPDNHNIRVLLTPPAPQPVDCEAGKTAKNMSSSWSRSRPKTEDVTGRRRRLRRPLSGCSSWAVEDTAAEVVSAREAPPAARVRPNDTHIGADTSALWVLTVGTTHQEVEQIAAELSTIPDLCRHRRIRYDWERCTRFLKHNSATGTHSSGTVGTEKSVDRILFKSQLRVILVPGSCQNLRKSSGTDTVHRLIGIDIFRFVSCASVDVSGFQCFQCQDRALLQDFGWGPVAKVIGEVRNRENLEIFPEMLYSLKSHLRQIFRRSQSQNDERESRKLAINPGTILAAAVFQGNARFDRNLANYSSGKRLFWNSSVDKSYAGKEVTTEELGYAGKCEPIQLEYVDKATLHLFNKGERFRSHLSIALATKRTNANGMVRSLSFLAEAQPRRENRRGQKCGPIIEGNMITMECQPGGHGAHLGHSMMMDPTSGSMHHQEQEHKKKRKASGVSSATPGGDNHKAPSTKRNKCSGNNVCAAAVSRHYAP</sequence>
<name>A0A8J6LG92_TENMO</name>
<evidence type="ECO:0000313" key="3">
    <source>
        <dbReference type="Proteomes" id="UP000719412"/>
    </source>
</evidence>